<dbReference type="Gene3D" id="1.10.630.10">
    <property type="entry name" value="Cytochrome P450"/>
    <property type="match status" value="1"/>
</dbReference>
<keyword evidence="5" id="KW-0349">Heme</keyword>
<evidence type="ECO:0000256" key="5">
    <source>
        <dbReference type="PIRSR" id="PIRSR602401-1"/>
    </source>
</evidence>
<evidence type="ECO:0000256" key="3">
    <source>
        <dbReference type="ARBA" id="ARBA00023002"/>
    </source>
</evidence>
<dbReference type="SUPFAM" id="SSF48264">
    <property type="entry name" value="Cytochrome P450"/>
    <property type="match status" value="1"/>
</dbReference>
<reference evidence="7" key="1">
    <citation type="submission" date="2016-03" db="EMBL/GenBank/DDBJ databases">
        <title>Mechanisms controlling the formation of the plant cell surface in tip-growing cells are functionally conserved among land plants.</title>
        <authorList>
            <person name="Honkanen S."/>
            <person name="Jones V.A."/>
            <person name="Morieri G."/>
            <person name="Champion C."/>
            <person name="Hetherington A.J."/>
            <person name="Kelly S."/>
            <person name="Saint-Marcoux D."/>
            <person name="Proust H."/>
            <person name="Prescott H."/>
            <person name="Dolan L."/>
        </authorList>
    </citation>
    <scope>NUCLEOTIDE SEQUENCE [LARGE SCALE GENOMIC DNA]</scope>
    <source>
        <tissue evidence="7">Whole gametophyte</tissue>
    </source>
</reference>
<dbReference type="GO" id="GO:0020037">
    <property type="term" value="F:heme binding"/>
    <property type="evidence" value="ECO:0007669"/>
    <property type="project" value="InterPro"/>
</dbReference>
<comment type="cofactor">
    <cofactor evidence="5">
        <name>heme</name>
        <dbReference type="ChEBI" id="CHEBI:30413"/>
    </cofactor>
</comment>
<dbReference type="PRINTS" id="PR00385">
    <property type="entry name" value="P450"/>
</dbReference>
<organism evidence="7 8">
    <name type="scientific">Marchantia polymorpha subsp. ruderalis</name>
    <dbReference type="NCBI Taxonomy" id="1480154"/>
    <lineage>
        <taxon>Eukaryota</taxon>
        <taxon>Viridiplantae</taxon>
        <taxon>Streptophyta</taxon>
        <taxon>Embryophyta</taxon>
        <taxon>Marchantiophyta</taxon>
        <taxon>Marchantiopsida</taxon>
        <taxon>Marchantiidae</taxon>
        <taxon>Marchantiales</taxon>
        <taxon>Marchantiaceae</taxon>
        <taxon>Marchantia</taxon>
    </lineage>
</organism>
<evidence type="ECO:0000256" key="2">
    <source>
        <dbReference type="ARBA" id="ARBA00022723"/>
    </source>
</evidence>
<evidence type="ECO:0000313" key="7">
    <source>
        <dbReference type="EMBL" id="OAE24172.1"/>
    </source>
</evidence>
<dbReference type="EMBL" id="LVLJ01002675">
    <property type="protein sequence ID" value="OAE24172.1"/>
    <property type="molecule type" value="Genomic_DNA"/>
</dbReference>
<evidence type="ECO:0008006" key="9">
    <source>
        <dbReference type="Google" id="ProtNLM"/>
    </source>
</evidence>
<feature type="transmembrane region" description="Helical" evidence="6">
    <location>
        <begin position="14"/>
        <end position="35"/>
    </location>
</feature>
<protein>
    <recommendedName>
        <fullName evidence="9">Cytochrome P450</fullName>
    </recommendedName>
</protein>
<keyword evidence="8" id="KW-1185">Reference proteome</keyword>
<comment type="similarity">
    <text evidence="1">Belongs to the cytochrome P450 family.</text>
</comment>
<accession>A0A176VV52</accession>
<evidence type="ECO:0000256" key="4">
    <source>
        <dbReference type="ARBA" id="ARBA00023004"/>
    </source>
</evidence>
<dbReference type="InterPro" id="IPR002401">
    <property type="entry name" value="Cyt_P450_E_grp-I"/>
</dbReference>
<keyword evidence="6" id="KW-1133">Transmembrane helix</keyword>
<dbReference type="CDD" id="cd20618">
    <property type="entry name" value="CYP71_clan"/>
    <property type="match status" value="1"/>
</dbReference>
<dbReference type="PANTHER" id="PTHR47944">
    <property type="entry name" value="CYTOCHROME P450 98A9"/>
    <property type="match status" value="1"/>
</dbReference>
<evidence type="ECO:0000256" key="1">
    <source>
        <dbReference type="ARBA" id="ARBA00010617"/>
    </source>
</evidence>
<dbReference type="Proteomes" id="UP000077202">
    <property type="component" value="Unassembled WGS sequence"/>
</dbReference>
<dbReference type="Pfam" id="PF00067">
    <property type="entry name" value="p450"/>
    <property type="match status" value="1"/>
</dbReference>
<dbReference type="GO" id="GO:0005506">
    <property type="term" value="F:iron ion binding"/>
    <property type="evidence" value="ECO:0007669"/>
    <property type="project" value="InterPro"/>
</dbReference>
<keyword evidence="6" id="KW-0472">Membrane</keyword>
<evidence type="ECO:0000256" key="6">
    <source>
        <dbReference type="SAM" id="Phobius"/>
    </source>
</evidence>
<feature type="binding site" description="axial binding residue" evidence="5">
    <location>
        <position position="462"/>
    </location>
    <ligand>
        <name>heme</name>
        <dbReference type="ChEBI" id="CHEBI:30413"/>
    </ligand>
    <ligandPart>
        <name>Fe</name>
        <dbReference type="ChEBI" id="CHEBI:18248"/>
    </ligandPart>
</feature>
<keyword evidence="3" id="KW-0560">Oxidoreductase</keyword>
<dbReference type="InterPro" id="IPR036396">
    <property type="entry name" value="Cyt_P450_sf"/>
</dbReference>
<evidence type="ECO:0000313" key="8">
    <source>
        <dbReference type="Proteomes" id="UP000077202"/>
    </source>
</evidence>
<proteinExistence type="inferred from homology"/>
<keyword evidence="2 5" id="KW-0479">Metal-binding</keyword>
<dbReference type="GO" id="GO:0044550">
    <property type="term" value="P:secondary metabolite biosynthetic process"/>
    <property type="evidence" value="ECO:0007669"/>
    <property type="project" value="UniProtKB-ARBA"/>
</dbReference>
<gene>
    <name evidence="7" type="ORF">AXG93_2752s1880</name>
</gene>
<dbReference type="GO" id="GO:0004497">
    <property type="term" value="F:monooxygenase activity"/>
    <property type="evidence" value="ECO:0007669"/>
    <property type="project" value="InterPro"/>
</dbReference>
<keyword evidence="4 5" id="KW-0408">Iron</keyword>
<dbReference type="GO" id="GO:0016705">
    <property type="term" value="F:oxidoreductase activity, acting on paired donors, with incorporation or reduction of molecular oxygen"/>
    <property type="evidence" value="ECO:0007669"/>
    <property type="project" value="InterPro"/>
</dbReference>
<keyword evidence="6" id="KW-0812">Transmembrane</keyword>
<sequence length="526" mass="58560">MQIMNYADYTAIPLWGWVLTLSAGLVVLGIVISILRPRAAQLNLPPCPGVYPIVGSLPLLGAIPGEPAHHMFKRLADKYGSLVYLRMGSCPTVIVSDSEFAKLVLKDQDHVFASRPLLASGKYIGMNFESLVFSPMGNHYKKLSKIYSSELLSPRRVMESQGVRENGMRATVKSIYRHAIEGPAVKLSSELHALGLNIMLDMIFGKDRDKLEVGGGERLSMDELKDVVRESLEVAAEFDFGEYIPIARYLDLTGIIRRMKSIQSRMRNVAAKLIAEHIQRRKITGEAMEPQDIAVLDVLLSLKDENGLSDDAVTGALFDMIVAGSDTTSLSADWAIAELTRNPELMKKLQDEADRVVGRDRSVKESDLPKMKYLQCVVKESMRIHSPTPLAIPHCSVQATKLGGYDIPAGCTVLMNLWAINRDPKNWPEPHKFKPERFENHDTNIFGQDFTLLPFSAGRRGCSGMLLGFTMVQLIVATLVHSFDLRPHGMEASEVDVISEKPGLTLIRPYEQLVEARPRLPLHLYN</sequence>
<dbReference type="AlphaFoldDB" id="A0A176VV52"/>
<dbReference type="InterPro" id="IPR001128">
    <property type="entry name" value="Cyt_P450"/>
</dbReference>
<comment type="caution">
    <text evidence="7">The sequence shown here is derived from an EMBL/GenBank/DDBJ whole genome shotgun (WGS) entry which is preliminary data.</text>
</comment>
<name>A0A176VV52_MARPO</name>
<dbReference type="PRINTS" id="PR00463">
    <property type="entry name" value="EP450I"/>
</dbReference>
<dbReference type="PANTHER" id="PTHR47944:SF4">
    <property type="entry name" value="OS09G0441700 PROTEIN"/>
    <property type="match status" value="1"/>
</dbReference>